<accession>A0A380JLK7</accession>
<dbReference type="EMBL" id="UHED01000003">
    <property type="protein sequence ID" value="SUN43944.1"/>
    <property type="molecule type" value="Genomic_DNA"/>
</dbReference>
<feature type="coiled-coil region" evidence="1">
    <location>
        <begin position="64"/>
        <end position="126"/>
    </location>
</feature>
<keyword evidence="1" id="KW-0175">Coiled coil</keyword>
<gene>
    <name evidence="4" type="ORF">NCTC7688_02835</name>
</gene>
<dbReference type="Pfam" id="PF04394">
    <property type="entry name" value="DUF536"/>
    <property type="match status" value="1"/>
</dbReference>
<name>A0A380JLK7_STASA</name>
<evidence type="ECO:0000256" key="2">
    <source>
        <dbReference type="SAM" id="MobiDB-lite"/>
    </source>
</evidence>
<dbReference type="AlphaFoldDB" id="A0A380JLK7"/>
<evidence type="ECO:0000313" key="5">
    <source>
        <dbReference type="Proteomes" id="UP000254707"/>
    </source>
</evidence>
<evidence type="ECO:0000313" key="4">
    <source>
        <dbReference type="EMBL" id="SUN43944.1"/>
    </source>
</evidence>
<feature type="domain" description="Regulator of chromosome segregation-like C-terminal" evidence="3">
    <location>
        <begin position="90"/>
        <end position="127"/>
    </location>
</feature>
<sequence>MKSFKKASEELKITKQTLTAWIEDLNESHNIIWKNKTRYLDELLINKIKEYKNIEIENESKDNLKNESYAFNEKEELLEKLKEENNLLVKQLSIKDNQIKDLTRLLDQQQQLTISDKNEKEELKKELKIIVNQIDYMDEVNNTRNPGENEQNDKSNYQYREYQDSPSTKKGFWRKLFNI</sequence>
<feature type="region of interest" description="Disordered" evidence="2">
    <location>
        <begin position="140"/>
        <end position="163"/>
    </location>
</feature>
<reference evidence="4 5" key="1">
    <citation type="submission" date="2018-06" db="EMBL/GenBank/DDBJ databases">
        <authorList>
            <consortium name="Pathogen Informatics"/>
            <person name="Doyle S."/>
        </authorList>
    </citation>
    <scope>NUCLEOTIDE SEQUENCE [LARGE SCALE GENOMIC DNA]</scope>
    <source>
        <strain evidence="4 5">NCTC7688</strain>
    </source>
</reference>
<evidence type="ECO:0000259" key="3">
    <source>
        <dbReference type="Pfam" id="PF04394"/>
    </source>
</evidence>
<dbReference type="RefSeq" id="WP_115340793.1">
    <property type="nucleotide sequence ID" value="NZ_JBIUTM010000020.1"/>
</dbReference>
<protein>
    <submittedName>
        <fullName evidence="4">Protein of uncharacterized function, DUF536</fullName>
    </submittedName>
</protein>
<dbReference type="Proteomes" id="UP000254707">
    <property type="component" value="Unassembled WGS sequence"/>
</dbReference>
<organism evidence="4 5">
    <name type="scientific">Staphylococcus saprophyticus</name>
    <dbReference type="NCBI Taxonomy" id="29385"/>
    <lineage>
        <taxon>Bacteria</taxon>
        <taxon>Bacillati</taxon>
        <taxon>Bacillota</taxon>
        <taxon>Bacilli</taxon>
        <taxon>Bacillales</taxon>
        <taxon>Staphylococcaceae</taxon>
        <taxon>Staphylococcus</taxon>
    </lineage>
</organism>
<proteinExistence type="predicted"/>
<dbReference type="InterPro" id="IPR007489">
    <property type="entry name" value="RocS-like_C"/>
</dbReference>
<evidence type="ECO:0000256" key="1">
    <source>
        <dbReference type="SAM" id="Coils"/>
    </source>
</evidence>